<organism evidence="2 3">
    <name type="scientific">Guopingia tenuis</name>
    <dbReference type="NCBI Taxonomy" id="2763656"/>
    <lineage>
        <taxon>Bacteria</taxon>
        <taxon>Bacillati</taxon>
        <taxon>Bacillota</taxon>
        <taxon>Clostridia</taxon>
        <taxon>Christensenellales</taxon>
        <taxon>Christensenellaceae</taxon>
        <taxon>Guopingia</taxon>
    </lineage>
</organism>
<dbReference type="GO" id="GO:0006071">
    <property type="term" value="P:glycerol metabolic process"/>
    <property type="evidence" value="ECO:0007669"/>
    <property type="project" value="InterPro"/>
</dbReference>
<dbReference type="EMBL" id="JACRSS010000001">
    <property type="protein sequence ID" value="MBC8538005.1"/>
    <property type="molecule type" value="Genomic_DNA"/>
</dbReference>
<dbReference type="Pfam" id="PF02734">
    <property type="entry name" value="Dak2"/>
    <property type="match status" value="1"/>
</dbReference>
<dbReference type="PANTHER" id="PTHR33434:SF4">
    <property type="entry name" value="PHOSPHATASE PROTEIN"/>
    <property type="match status" value="1"/>
</dbReference>
<dbReference type="GO" id="GO:0004371">
    <property type="term" value="F:glycerone kinase activity"/>
    <property type="evidence" value="ECO:0007669"/>
    <property type="project" value="InterPro"/>
</dbReference>
<proteinExistence type="predicted"/>
<dbReference type="Proteomes" id="UP000617951">
    <property type="component" value="Unassembled WGS sequence"/>
</dbReference>
<evidence type="ECO:0000313" key="3">
    <source>
        <dbReference type="Proteomes" id="UP000617951"/>
    </source>
</evidence>
<dbReference type="InterPro" id="IPR033470">
    <property type="entry name" value="FakA-like_C"/>
</dbReference>
<dbReference type="Pfam" id="PF13684">
    <property type="entry name" value="FakA-like_C"/>
    <property type="match status" value="1"/>
</dbReference>
<sequence>MTEYKIGAQLFRDMVVAAANYLEHNKKMLNDLNVFPVPDGDTGTNMLLTLVSAAREVNACPLTGVGKVAAALGDGALKGARGNSGVILSQIFRGFSQSISKDKEYIFAEDFAAAMEKGVEAAYKAVMKPKEGTILTVAKGMAKEARKQVDSGANLLALIDAVIEAGTKTLKKTPELLPVLKEAGVVDAGGAGLIVIYKGFKMAIDGEEIPAELDLSVPNQEITAASAKDDISTANIEFGYCTEFFIKHMNKNVTEETIDKLREKLLSIGDSLVVVGDPELVKVHVHTNVPGKALQYALRLGQLSNIKIDNMREQHRSLSGIAPEEKPKKPVAIVAVSAGEGLGAIFKDFKVDELVNGGQSMNPSAEDIKEAVEAAPSDHVIVLPNNKNIILAAEQAAKLTKKEVIVIPTKTFPQGLSAVLAFREEAELSDIEKEMREAIHSVKSAQITHAVRDTKLAGEEIKKDEILGIFEGDIVAHGTDMHETVQALLEKMVDDEDAVISFYFGEDVKEADAKALSEEMEDLFDEYDVEVYNGGQPVYDYIISVE</sequence>
<dbReference type="NCBIfam" id="TIGR03599">
    <property type="entry name" value="YloV"/>
    <property type="match status" value="1"/>
</dbReference>
<dbReference type="Gene3D" id="1.25.40.340">
    <property type="match status" value="1"/>
</dbReference>
<comment type="caution">
    <text evidence="2">The sequence shown here is derived from an EMBL/GenBank/DDBJ whole genome shotgun (WGS) entry which is preliminary data.</text>
</comment>
<accession>A0A926DJ29</accession>
<dbReference type="InterPro" id="IPR050270">
    <property type="entry name" value="DegV_domain_contain"/>
</dbReference>
<name>A0A926DJ29_9FIRM</name>
<dbReference type="PANTHER" id="PTHR33434">
    <property type="entry name" value="DEGV DOMAIN-CONTAINING PROTEIN DR_1986-RELATED"/>
    <property type="match status" value="1"/>
</dbReference>
<dbReference type="SMART" id="SM01120">
    <property type="entry name" value="Dak2"/>
    <property type="match status" value="1"/>
</dbReference>
<dbReference type="InterPro" id="IPR036117">
    <property type="entry name" value="DhaL_dom_sf"/>
</dbReference>
<dbReference type="InterPro" id="IPR048394">
    <property type="entry name" value="FakA-like_M"/>
</dbReference>
<dbReference type="RefSeq" id="WP_249279807.1">
    <property type="nucleotide sequence ID" value="NZ_JACRSS010000001.1"/>
</dbReference>
<dbReference type="Pfam" id="PF21645">
    <property type="entry name" value="FakA-like_M"/>
    <property type="match status" value="1"/>
</dbReference>
<reference evidence="2" key="1">
    <citation type="submission" date="2020-08" db="EMBL/GenBank/DDBJ databases">
        <title>Genome public.</title>
        <authorList>
            <person name="Liu C."/>
            <person name="Sun Q."/>
        </authorList>
    </citation>
    <scope>NUCLEOTIDE SEQUENCE</scope>
    <source>
        <strain evidence="2">NSJ-63</strain>
    </source>
</reference>
<evidence type="ECO:0000259" key="1">
    <source>
        <dbReference type="PROSITE" id="PS51480"/>
    </source>
</evidence>
<dbReference type="InterPro" id="IPR004007">
    <property type="entry name" value="DhaL_dom"/>
</dbReference>
<feature type="domain" description="DhaL" evidence="1">
    <location>
        <begin position="9"/>
        <end position="202"/>
    </location>
</feature>
<dbReference type="InterPro" id="IPR019986">
    <property type="entry name" value="YloV-like"/>
</dbReference>
<dbReference type="SMART" id="SM01121">
    <property type="entry name" value="Dak1_2"/>
    <property type="match status" value="1"/>
</dbReference>
<dbReference type="SUPFAM" id="SSF101473">
    <property type="entry name" value="DhaL-like"/>
    <property type="match status" value="1"/>
</dbReference>
<dbReference type="AlphaFoldDB" id="A0A926DJ29"/>
<gene>
    <name evidence="2" type="ORF">H8693_03555</name>
</gene>
<evidence type="ECO:0000313" key="2">
    <source>
        <dbReference type="EMBL" id="MBC8538005.1"/>
    </source>
</evidence>
<protein>
    <submittedName>
        <fullName evidence="2">DAK2 domain-containing protein</fullName>
    </submittedName>
</protein>
<dbReference type="PROSITE" id="PS51480">
    <property type="entry name" value="DHAL"/>
    <property type="match status" value="1"/>
</dbReference>
<keyword evidence="3" id="KW-1185">Reference proteome</keyword>